<reference evidence="1" key="1">
    <citation type="submission" date="2022-07" db="EMBL/GenBank/DDBJ databases">
        <title>Gramela sediminis sp. nov., isolated from deep-sea sediment of the Indian Ocean.</title>
        <authorList>
            <person name="Shi H."/>
        </authorList>
    </citation>
    <scope>NUCLEOTIDE SEQUENCE</scope>
    <source>
        <strain evidence="1">GC03-9</strain>
    </source>
</reference>
<dbReference type="AlphaFoldDB" id="A0A9X2IA48"/>
<proteinExistence type="predicted"/>
<protein>
    <submittedName>
        <fullName evidence="1">Uncharacterized protein</fullName>
    </submittedName>
</protein>
<comment type="caution">
    <text evidence="1">The sequence shown here is derived from an EMBL/GenBank/DDBJ whole genome shotgun (WGS) entry which is preliminary data.</text>
</comment>
<evidence type="ECO:0000313" key="2">
    <source>
        <dbReference type="Proteomes" id="UP001155280"/>
    </source>
</evidence>
<dbReference type="RefSeq" id="WP_241550844.1">
    <property type="nucleotide sequence ID" value="NZ_JANCNS010000001.1"/>
</dbReference>
<sequence length="113" mass="12563">MQKASGYTSLITALVLTFALLYPSVHIFQHAFSGNSALEHLDQSTSSDQNIVDSNIDCDICDFNLSGYDCPEFHSYDVYVPVKETLYSLSLTQTAWSSPDLYFSLRAPPASRI</sequence>
<dbReference type="Proteomes" id="UP001155280">
    <property type="component" value="Unassembled WGS sequence"/>
</dbReference>
<organism evidence="1 2">
    <name type="scientific">Christiangramia oceanisediminis</name>
    <dbReference type="NCBI Taxonomy" id="2920386"/>
    <lineage>
        <taxon>Bacteria</taxon>
        <taxon>Pseudomonadati</taxon>
        <taxon>Bacteroidota</taxon>
        <taxon>Flavobacteriia</taxon>
        <taxon>Flavobacteriales</taxon>
        <taxon>Flavobacteriaceae</taxon>
        <taxon>Christiangramia</taxon>
    </lineage>
</organism>
<dbReference type="EMBL" id="JANCNS010000001">
    <property type="protein sequence ID" value="MCP9198843.1"/>
    <property type="molecule type" value="Genomic_DNA"/>
</dbReference>
<keyword evidence="2" id="KW-1185">Reference proteome</keyword>
<evidence type="ECO:0000313" key="1">
    <source>
        <dbReference type="EMBL" id="MCP9198843.1"/>
    </source>
</evidence>
<name>A0A9X2IA48_9FLAO</name>
<accession>A0A9X2IA48</accession>
<gene>
    <name evidence="1" type="ORF">MKO06_02925</name>
</gene>